<dbReference type="FunFam" id="3.40.640.10:FF:000033">
    <property type="entry name" value="Aspartate aminotransferase"/>
    <property type="match status" value="1"/>
</dbReference>
<keyword evidence="5 11" id="KW-0032">Aminotransferase</keyword>
<protein>
    <recommendedName>
        <fullName evidence="4">aspartate transaminase</fullName>
        <ecNumber evidence="4">2.6.1.1</ecNumber>
    </recommendedName>
</protein>
<evidence type="ECO:0000256" key="1">
    <source>
        <dbReference type="ARBA" id="ARBA00001933"/>
    </source>
</evidence>
<dbReference type="AlphaFoldDB" id="A0A8J7MMU5"/>
<evidence type="ECO:0000256" key="5">
    <source>
        <dbReference type="ARBA" id="ARBA00022576"/>
    </source>
</evidence>
<evidence type="ECO:0000256" key="2">
    <source>
        <dbReference type="ARBA" id="ARBA00007441"/>
    </source>
</evidence>
<dbReference type="GO" id="GO:0004069">
    <property type="term" value="F:L-aspartate:2-oxoglutarate aminotransferase activity"/>
    <property type="evidence" value="ECO:0007669"/>
    <property type="project" value="UniProtKB-EC"/>
</dbReference>
<comment type="similarity">
    <text evidence="2">Belongs to the class-I pyridoxal-phosphate-dependent aminotransferase family.</text>
</comment>
<evidence type="ECO:0000256" key="4">
    <source>
        <dbReference type="ARBA" id="ARBA00012753"/>
    </source>
</evidence>
<dbReference type="CDD" id="cd00609">
    <property type="entry name" value="AAT_like"/>
    <property type="match status" value="1"/>
</dbReference>
<evidence type="ECO:0000256" key="7">
    <source>
        <dbReference type="ARBA" id="ARBA00022898"/>
    </source>
</evidence>
<comment type="subunit">
    <text evidence="3">Homodimer.</text>
</comment>
<keyword evidence="7" id="KW-0663">Pyridoxal phosphate</keyword>
<name>A0A8J7MMU5_9RHOB</name>
<feature type="compositionally biased region" description="Basic and acidic residues" evidence="9">
    <location>
        <begin position="388"/>
        <end position="402"/>
    </location>
</feature>
<dbReference type="GO" id="GO:0005737">
    <property type="term" value="C:cytoplasm"/>
    <property type="evidence" value="ECO:0007669"/>
    <property type="project" value="TreeGrafter"/>
</dbReference>
<evidence type="ECO:0000256" key="9">
    <source>
        <dbReference type="SAM" id="MobiDB-lite"/>
    </source>
</evidence>
<evidence type="ECO:0000256" key="8">
    <source>
        <dbReference type="ARBA" id="ARBA00049185"/>
    </source>
</evidence>
<evidence type="ECO:0000256" key="6">
    <source>
        <dbReference type="ARBA" id="ARBA00022679"/>
    </source>
</evidence>
<sequence>MQNLTTNSVFAGLGTSVFESMSRLAWQLGAINLGQGFPEGFEPPELIEVAAQALRSGSHQYPPSQGLPVLRQAVADNALRFAGLTLDPDREVLVTSGATEALLSTFLALINPGDEAIILEPAYDSYRPVLARAGAVVVPVRLTPPDWALDEEALRAAITPRTRLIVVNTPMNPIGKLFSLAEIDLLARLAGEFGLTVVSDEVYEHIVFDGRPFRSVLGHPSLRDRAVRIGSAGKSFSVTGWKVGYVSAAPPLLSAIQRAHQYVTFTTSPALQTAVAAGLNLPNSYFAGLKARLQVRRDLFLNALRTAGFQPDPVPATYFATLRLPETGGAPDDLAFAERLVREAGVAAIPVSGFYGNRDVKTHIRFCFAKPEPVLLEAARRLSDWRKANGPDARTRTQDRPVDLAAEGVSP</sequence>
<evidence type="ECO:0000313" key="11">
    <source>
        <dbReference type="EMBL" id="MBL4926651.1"/>
    </source>
</evidence>
<dbReference type="NCBIfam" id="NF006488">
    <property type="entry name" value="PRK08912.1"/>
    <property type="match status" value="1"/>
</dbReference>
<dbReference type="Gene3D" id="3.90.1150.10">
    <property type="entry name" value="Aspartate Aminotransferase, domain 1"/>
    <property type="match status" value="1"/>
</dbReference>
<evidence type="ECO:0000256" key="3">
    <source>
        <dbReference type="ARBA" id="ARBA00011738"/>
    </source>
</evidence>
<dbReference type="EC" id="2.6.1.1" evidence="4"/>
<gene>
    <name evidence="11" type="ORF">JI744_00905</name>
</gene>
<comment type="cofactor">
    <cofactor evidence="1">
        <name>pyridoxal 5'-phosphate</name>
        <dbReference type="ChEBI" id="CHEBI:597326"/>
    </cofactor>
</comment>
<evidence type="ECO:0000259" key="10">
    <source>
        <dbReference type="Pfam" id="PF00155"/>
    </source>
</evidence>
<dbReference type="Gene3D" id="3.40.640.10">
    <property type="entry name" value="Type I PLP-dependent aspartate aminotransferase-like (Major domain)"/>
    <property type="match status" value="1"/>
</dbReference>
<feature type="domain" description="Aminotransferase class I/classII large" evidence="10">
    <location>
        <begin position="31"/>
        <end position="381"/>
    </location>
</feature>
<dbReference type="RefSeq" id="WP_202657405.1">
    <property type="nucleotide sequence ID" value="NZ_JAESVP010000001.1"/>
</dbReference>
<dbReference type="InterPro" id="IPR004839">
    <property type="entry name" value="Aminotransferase_I/II_large"/>
</dbReference>
<dbReference type="InterPro" id="IPR051326">
    <property type="entry name" value="Kynurenine-oxoglutarate_AT"/>
</dbReference>
<dbReference type="GO" id="GO:0016212">
    <property type="term" value="F:kynurenine-oxoglutarate transaminase activity"/>
    <property type="evidence" value="ECO:0007669"/>
    <property type="project" value="TreeGrafter"/>
</dbReference>
<dbReference type="Pfam" id="PF00155">
    <property type="entry name" value="Aminotran_1_2"/>
    <property type="match status" value="1"/>
</dbReference>
<comment type="caution">
    <text evidence="11">The sequence shown here is derived from an EMBL/GenBank/DDBJ whole genome shotgun (WGS) entry which is preliminary data.</text>
</comment>
<dbReference type="InterPro" id="IPR015422">
    <property type="entry name" value="PyrdxlP-dep_Trfase_small"/>
</dbReference>
<dbReference type="GO" id="GO:0030170">
    <property type="term" value="F:pyridoxal phosphate binding"/>
    <property type="evidence" value="ECO:0007669"/>
    <property type="project" value="InterPro"/>
</dbReference>
<feature type="region of interest" description="Disordered" evidence="9">
    <location>
        <begin position="388"/>
        <end position="411"/>
    </location>
</feature>
<dbReference type="EMBL" id="JAESVP010000001">
    <property type="protein sequence ID" value="MBL4926651.1"/>
    <property type="molecule type" value="Genomic_DNA"/>
</dbReference>
<dbReference type="InterPro" id="IPR015421">
    <property type="entry name" value="PyrdxlP-dep_Trfase_major"/>
</dbReference>
<dbReference type="PANTHER" id="PTHR43807">
    <property type="entry name" value="FI04487P"/>
    <property type="match status" value="1"/>
</dbReference>
<organism evidence="11 12">
    <name type="scientific">Fuscibacter oryzae</name>
    <dbReference type="NCBI Taxonomy" id="2803939"/>
    <lineage>
        <taxon>Bacteria</taxon>
        <taxon>Pseudomonadati</taxon>
        <taxon>Pseudomonadota</taxon>
        <taxon>Alphaproteobacteria</taxon>
        <taxon>Rhodobacterales</taxon>
        <taxon>Paracoccaceae</taxon>
        <taxon>Fuscibacter</taxon>
    </lineage>
</organism>
<reference evidence="11" key="1">
    <citation type="submission" date="2021-01" db="EMBL/GenBank/DDBJ databases">
        <title>Genome seq and assembly of Tabrizicola sp. KVB23.</title>
        <authorList>
            <person name="Chhetri G."/>
        </authorList>
    </citation>
    <scope>NUCLEOTIDE SEQUENCE</scope>
    <source>
        <strain evidence="11">KVB23</strain>
    </source>
</reference>
<dbReference type="SUPFAM" id="SSF53383">
    <property type="entry name" value="PLP-dependent transferases"/>
    <property type="match status" value="1"/>
</dbReference>
<comment type="catalytic activity">
    <reaction evidence="8">
        <text>L-aspartate + 2-oxoglutarate = oxaloacetate + L-glutamate</text>
        <dbReference type="Rhea" id="RHEA:21824"/>
        <dbReference type="ChEBI" id="CHEBI:16452"/>
        <dbReference type="ChEBI" id="CHEBI:16810"/>
        <dbReference type="ChEBI" id="CHEBI:29985"/>
        <dbReference type="ChEBI" id="CHEBI:29991"/>
        <dbReference type="EC" id="2.6.1.1"/>
    </reaction>
</comment>
<evidence type="ECO:0000313" key="12">
    <source>
        <dbReference type="Proteomes" id="UP000619033"/>
    </source>
</evidence>
<keyword evidence="12" id="KW-1185">Reference proteome</keyword>
<dbReference type="InterPro" id="IPR015424">
    <property type="entry name" value="PyrdxlP-dep_Trfase"/>
</dbReference>
<dbReference type="Proteomes" id="UP000619033">
    <property type="component" value="Unassembled WGS sequence"/>
</dbReference>
<proteinExistence type="inferred from homology"/>
<dbReference type="PANTHER" id="PTHR43807:SF20">
    <property type="entry name" value="FI04487P"/>
    <property type="match status" value="1"/>
</dbReference>
<keyword evidence="6" id="KW-0808">Transferase</keyword>
<accession>A0A8J7MMU5</accession>